<dbReference type="EMBL" id="SLUK01000002">
    <property type="protein sequence ID" value="TCL44458.1"/>
    <property type="molecule type" value="Genomic_DNA"/>
</dbReference>
<dbReference type="AlphaFoldDB" id="A0A9X8Y8T6"/>
<reference evidence="1 2" key="1">
    <citation type="submission" date="2019-03" db="EMBL/GenBank/DDBJ databases">
        <title>Genomic Encyclopedia of Type Strains, Phase IV (KMG-IV): sequencing the most valuable type-strain genomes for metagenomic binning, comparative biology and taxonomic classification.</title>
        <authorList>
            <person name="Goeker M."/>
        </authorList>
    </citation>
    <scope>NUCLEOTIDE SEQUENCE [LARGE SCALE GENOMIC DNA]</scope>
    <source>
        <strain evidence="1 2">DSM 100433</strain>
    </source>
</reference>
<dbReference type="Proteomes" id="UP000294682">
    <property type="component" value="Unassembled WGS sequence"/>
</dbReference>
<gene>
    <name evidence="1" type="ORF">EDD78_10276</name>
</gene>
<accession>A0A9X8Y8T6</accession>
<sequence>MDDIEKLAKEERNAYFRRWRAENKDKVRAINMRYWEKRAEAKFEKKVKENG</sequence>
<evidence type="ECO:0000313" key="1">
    <source>
        <dbReference type="EMBL" id="TCL44458.1"/>
    </source>
</evidence>
<evidence type="ECO:0000313" key="2">
    <source>
        <dbReference type="Proteomes" id="UP000294682"/>
    </source>
</evidence>
<protein>
    <submittedName>
        <fullName evidence="1">Uncharacterized protein</fullName>
    </submittedName>
</protein>
<organism evidence="1 2">
    <name type="scientific">Harryflintia acetispora</name>
    <dbReference type="NCBI Taxonomy" id="1849041"/>
    <lineage>
        <taxon>Bacteria</taxon>
        <taxon>Bacillati</taxon>
        <taxon>Bacillota</taxon>
        <taxon>Clostridia</taxon>
        <taxon>Eubacteriales</taxon>
        <taxon>Oscillospiraceae</taxon>
        <taxon>Harryflintia</taxon>
    </lineage>
</organism>
<proteinExistence type="predicted"/>
<name>A0A9X8Y8T6_9FIRM</name>
<keyword evidence="2" id="KW-1185">Reference proteome</keyword>
<comment type="caution">
    <text evidence="1">The sequence shown here is derived from an EMBL/GenBank/DDBJ whole genome shotgun (WGS) entry which is preliminary data.</text>
</comment>
<dbReference type="RefSeq" id="WP_165873080.1">
    <property type="nucleotide sequence ID" value="NZ_SLUK01000002.1"/>
</dbReference>